<dbReference type="Gene3D" id="3.40.50.10860">
    <property type="entry name" value="Leucine Dehydrogenase, chain A, domain 1"/>
    <property type="match status" value="1"/>
</dbReference>
<feature type="domain" description="Shikimate dehydrogenase substrate binding N-terminal" evidence="1">
    <location>
        <begin position="28"/>
        <end position="108"/>
    </location>
</feature>
<feature type="non-terminal residue" evidence="2">
    <location>
        <position position="154"/>
    </location>
</feature>
<gene>
    <name evidence="2" type="ORF">TPAR_04300</name>
</gene>
<evidence type="ECO:0000313" key="2">
    <source>
        <dbReference type="EMBL" id="POR35505.1"/>
    </source>
</evidence>
<dbReference type="InterPro" id="IPR046346">
    <property type="entry name" value="Aminoacid_DH-like_N_sf"/>
</dbReference>
<evidence type="ECO:0000313" key="3">
    <source>
        <dbReference type="Proteomes" id="UP000237481"/>
    </source>
</evidence>
<sequence>MPDQHRSNDAVAAAMEAEIASLDRHGYLFGQKLTHSLSPFFHQVIYDRLGLRWAQVRLDSADMARFLDLVQHPSFYGASVTMPNKVAILPHLDDMTDECRDVGACNTLFLKERDGRRLLCGANTDVIGIRDSFRRNVADPAAAYHGRPALVIGG</sequence>
<accession>A0A2S4KZA7</accession>
<proteinExistence type="predicted"/>
<dbReference type="InterPro" id="IPR022893">
    <property type="entry name" value="Shikimate_DH_fam"/>
</dbReference>
<organism evidence="2 3">
    <name type="scientific">Tolypocladium paradoxum</name>
    <dbReference type="NCBI Taxonomy" id="94208"/>
    <lineage>
        <taxon>Eukaryota</taxon>
        <taxon>Fungi</taxon>
        <taxon>Dikarya</taxon>
        <taxon>Ascomycota</taxon>
        <taxon>Pezizomycotina</taxon>
        <taxon>Sordariomycetes</taxon>
        <taxon>Hypocreomycetidae</taxon>
        <taxon>Hypocreales</taxon>
        <taxon>Ophiocordycipitaceae</taxon>
        <taxon>Tolypocladium</taxon>
    </lineage>
</organism>
<dbReference type="GO" id="GO:0019632">
    <property type="term" value="P:shikimate metabolic process"/>
    <property type="evidence" value="ECO:0007669"/>
    <property type="project" value="TreeGrafter"/>
</dbReference>
<evidence type="ECO:0000259" key="1">
    <source>
        <dbReference type="Pfam" id="PF08501"/>
    </source>
</evidence>
<comment type="caution">
    <text evidence="2">The sequence shown here is derived from an EMBL/GenBank/DDBJ whole genome shotgun (WGS) entry which is preliminary data.</text>
</comment>
<dbReference type="EMBL" id="PKSG01000435">
    <property type="protein sequence ID" value="POR35505.1"/>
    <property type="molecule type" value="Genomic_DNA"/>
</dbReference>
<keyword evidence="3" id="KW-1185">Reference proteome</keyword>
<protein>
    <submittedName>
        <fullName evidence="2">Quinate dehydrogenase</fullName>
    </submittedName>
</protein>
<dbReference type="GO" id="GO:0004764">
    <property type="term" value="F:shikimate 3-dehydrogenase (NADP+) activity"/>
    <property type="evidence" value="ECO:0007669"/>
    <property type="project" value="InterPro"/>
</dbReference>
<dbReference type="Pfam" id="PF08501">
    <property type="entry name" value="Shikimate_dh_N"/>
    <property type="match status" value="1"/>
</dbReference>
<dbReference type="SUPFAM" id="SSF53223">
    <property type="entry name" value="Aminoacid dehydrogenase-like, N-terminal domain"/>
    <property type="match status" value="1"/>
</dbReference>
<name>A0A2S4KZA7_9HYPO</name>
<dbReference type="OrthoDB" id="204377at2759"/>
<dbReference type="AlphaFoldDB" id="A0A2S4KZA7"/>
<dbReference type="PANTHER" id="PTHR21089:SF1">
    <property type="entry name" value="BIFUNCTIONAL 3-DEHYDROQUINATE DEHYDRATASE_SHIKIMATE DEHYDROGENASE, CHLOROPLASTIC"/>
    <property type="match status" value="1"/>
</dbReference>
<dbReference type="PANTHER" id="PTHR21089">
    <property type="entry name" value="SHIKIMATE DEHYDROGENASE"/>
    <property type="match status" value="1"/>
</dbReference>
<dbReference type="InterPro" id="IPR013708">
    <property type="entry name" value="Shikimate_DH-bd_N"/>
</dbReference>
<dbReference type="STRING" id="94208.A0A2S4KZA7"/>
<reference evidence="2 3" key="1">
    <citation type="submission" date="2018-01" db="EMBL/GenBank/DDBJ databases">
        <title>Harnessing the power of phylogenomics to disentangle the directionality and signatures of interkingdom host jumping in the parasitic fungal genus Tolypocladium.</title>
        <authorList>
            <person name="Quandt C.A."/>
            <person name="Patterson W."/>
            <person name="Spatafora J.W."/>
        </authorList>
    </citation>
    <scope>NUCLEOTIDE SEQUENCE [LARGE SCALE GENOMIC DNA]</scope>
    <source>
        <strain evidence="2 3">NRBC 100945</strain>
    </source>
</reference>
<dbReference type="GO" id="GO:0009423">
    <property type="term" value="P:chorismate biosynthetic process"/>
    <property type="evidence" value="ECO:0007669"/>
    <property type="project" value="TreeGrafter"/>
</dbReference>
<dbReference type="Proteomes" id="UP000237481">
    <property type="component" value="Unassembled WGS sequence"/>
</dbReference>